<dbReference type="Gene3D" id="3.40.630.30">
    <property type="match status" value="1"/>
</dbReference>
<dbReference type="SUPFAM" id="SSF55729">
    <property type="entry name" value="Acyl-CoA N-acyltransferases (Nat)"/>
    <property type="match status" value="1"/>
</dbReference>
<accession>A0A2U9QYS9</accession>
<dbReference type="VEuPathDB" id="FungiDB:C5L36_0A07560"/>
<dbReference type="GeneID" id="40381866"/>
<dbReference type="PANTHER" id="PTHR42791">
    <property type="entry name" value="GNAT FAMILY ACETYLTRANSFERASE"/>
    <property type="match status" value="1"/>
</dbReference>
<dbReference type="Proteomes" id="UP000249293">
    <property type="component" value="Chromosome 1"/>
</dbReference>
<name>A0A2U9QYS9_PICKU</name>
<evidence type="ECO:0000313" key="1">
    <source>
        <dbReference type="EMBL" id="AWU74156.1"/>
    </source>
</evidence>
<organism evidence="1 2">
    <name type="scientific">Pichia kudriavzevii</name>
    <name type="common">Yeast</name>
    <name type="synonym">Issatchenkia orientalis</name>
    <dbReference type="NCBI Taxonomy" id="4909"/>
    <lineage>
        <taxon>Eukaryota</taxon>
        <taxon>Fungi</taxon>
        <taxon>Dikarya</taxon>
        <taxon>Ascomycota</taxon>
        <taxon>Saccharomycotina</taxon>
        <taxon>Pichiomycetes</taxon>
        <taxon>Pichiales</taxon>
        <taxon>Pichiaceae</taxon>
        <taxon>Pichia</taxon>
    </lineage>
</organism>
<protein>
    <recommendedName>
        <fullName evidence="3">N-acetyltransferase domain-containing protein</fullName>
    </recommendedName>
</protein>
<dbReference type="KEGG" id="pkz:C5L36_0A07560"/>
<dbReference type="RefSeq" id="XP_029319633.1">
    <property type="nucleotide sequence ID" value="XM_029463773.1"/>
</dbReference>
<reference evidence="1 2" key="1">
    <citation type="submission" date="2018-06" db="EMBL/GenBank/DDBJ databases">
        <title>Population genomics shows no distinction between pathogenic Candida krusei and environmental Pichia kudriavzevii: One species, four names.</title>
        <authorList>
            <person name="Douglass A.P."/>
            <person name="Offei B."/>
            <person name="Braun-Galleani S."/>
            <person name="Coughlan A.Y."/>
            <person name="Martos A."/>
            <person name="Ortiz-Merino R.A."/>
            <person name="Byrne K.P."/>
            <person name="Wolfe K.H."/>
        </authorList>
    </citation>
    <scope>NUCLEOTIDE SEQUENCE [LARGE SCALE GENOMIC DNA]</scope>
    <source>
        <strain evidence="1 2">CBS573</strain>
    </source>
</reference>
<dbReference type="InterPro" id="IPR016181">
    <property type="entry name" value="Acyl_CoA_acyltransferase"/>
</dbReference>
<dbReference type="EMBL" id="CP028773">
    <property type="protein sequence ID" value="AWU74156.1"/>
    <property type="molecule type" value="Genomic_DNA"/>
</dbReference>
<evidence type="ECO:0008006" key="3">
    <source>
        <dbReference type="Google" id="ProtNLM"/>
    </source>
</evidence>
<dbReference type="OrthoDB" id="410198at2759"/>
<dbReference type="InterPro" id="IPR052523">
    <property type="entry name" value="Trichothecene_AcTrans"/>
</dbReference>
<dbReference type="PANTHER" id="PTHR42791:SF1">
    <property type="entry name" value="N-ACETYLTRANSFERASE DOMAIN-CONTAINING PROTEIN"/>
    <property type="match status" value="1"/>
</dbReference>
<gene>
    <name evidence="1" type="ORF">C5L36_0A07560</name>
</gene>
<proteinExistence type="predicted"/>
<dbReference type="STRING" id="4909.A0A2U9QYS9"/>
<sequence length="277" mass="31748">MGRTPIPYRAFCVSNNGFVLIFVKMSKNRVEILQMEDAKKAARTLYEAFDNDDVARYVSRHLEGNPELKKQVDLQLYEGYVRSHIMKSICFVIKGEDHENKDTFETVSIWVKPDAGSLDDYLTLVRSGFAKMAWNTGAEGRRRVFGVLFPVLHDNYDHIMSVDPNASNTWTLVYLGSTPAARGKGNVRAMFDHVFDNYIDPMGANAYLESSAIRNLPIYERFGFRAINAVWLGDRDDPVDKARMDIMIRGPRGEKWRYLEETREKEGYIVPEVSIAK</sequence>
<dbReference type="AlphaFoldDB" id="A0A2U9QYS9"/>
<keyword evidence="2" id="KW-1185">Reference proteome</keyword>
<evidence type="ECO:0000313" key="2">
    <source>
        <dbReference type="Proteomes" id="UP000249293"/>
    </source>
</evidence>